<organism evidence="10 11">
    <name type="scientific">Stylophora pistillata</name>
    <name type="common">Smooth cauliflower coral</name>
    <dbReference type="NCBI Taxonomy" id="50429"/>
    <lineage>
        <taxon>Eukaryota</taxon>
        <taxon>Metazoa</taxon>
        <taxon>Cnidaria</taxon>
        <taxon>Anthozoa</taxon>
        <taxon>Hexacorallia</taxon>
        <taxon>Scleractinia</taxon>
        <taxon>Astrocoeniina</taxon>
        <taxon>Pocilloporidae</taxon>
        <taxon>Stylophora</taxon>
    </lineage>
</organism>
<evidence type="ECO:0000256" key="8">
    <source>
        <dbReference type="SAM" id="MobiDB-lite"/>
    </source>
</evidence>
<protein>
    <submittedName>
        <fullName evidence="10">Homeobox protein CHOX-7</fullName>
    </submittedName>
</protein>
<evidence type="ECO:0000256" key="5">
    <source>
        <dbReference type="ARBA" id="ARBA00023242"/>
    </source>
</evidence>
<dbReference type="InterPro" id="IPR020479">
    <property type="entry name" value="HD_metazoa"/>
</dbReference>
<dbReference type="OrthoDB" id="6159439at2759"/>
<dbReference type="InterPro" id="IPR017970">
    <property type="entry name" value="Homeobox_CS"/>
</dbReference>
<dbReference type="Proteomes" id="UP000225706">
    <property type="component" value="Unassembled WGS sequence"/>
</dbReference>
<keyword evidence="4 6" id="KW-0371">Homeobox</keyword>
<evidence type="ECO:0000259" key="9">
    <source>
        <dbReference type="PROSITE" id="PS50071"/>
    </source>
</evidence>
<dbReference type="InterPro" id="IPR001356">
    <property type="entry name" value="HD"/>
</dbReference>
<proteinExistence type="predicted"/>
<comment type="subcellular location">
    <subcellularLocation>
        <location evidence="1 6 7">Nucleus</location>
    </subcellularLocation>
</comment>
<name>A0A2B4S7Z2_STYPI</name>
<dbReference type="PROSITE" id="PS00027">
    <property type="entry name" value="HOMEOBOX_1"/>
    <property type="match status" value="1"/>
</dbReference>
<reference evidence="11" key="1">
    <citation type="journal article" date="2017" name="bioRxiv">
        <title>Comparative analysis of the genomes of Stylophora pistillata and Acropora digitifera provides evidence for extensive differences between species of corals.</title>
        <authorList>
            <person name="Voolstra C.R."/>
            <person name="Li Y."/>
            <person name="Liew Y.J."/>
            <person name="Baumgarten S."/>
            <person name="Zoccola D."/>
            <person name="Flot J.-F."/>
            <person name="Tambutte S."/>
            <person name="Allemand D."/>
            <person name="Aranda M."/>
        </authorList>
    </citation>
    <scope>NUCLEOTIDE SEQUENCE [LARGE SCALE GENOMIC DNA]</scope>
</reference>
<dbReference type="PRINTS" id="PR00024">
    <property type="entry name" value="HOMEOBOX"/>
</dbReference>
<dbReference type="SUPFAM" id="SSF46689">
    <property type="entry name" value="Homeodomain-like"/>
    <property type="match status" value="1"/>
</dbReference>
<feature type="domain" description="Homeobox" evidence="9">
    <location>
        <begin position="96"/>
        <end position="156"/>
    </location>
</feature>
<dbReference type="GO" id="GO:0005634">
    <property type="term" value="C:nucleus"/>
    <property type="evidence" value="ECO:0007669"/>
    <property type="project" value="UniProtKB-SubCell"/>
</dbReference>
<dbReference type="EMBL" id="LSMT01000168">
    <property type="protein sequence ID" value="PFX24727.1"/>
    <property type="molecule type" value="Genomic_DNA"/>
</dbReference>
<evidence type="ECO:0000256" key="3">
    <source>
        <dbReference type="ARBA" id="ARBA00023125"/>
    </source>
</evidence>
<evidence type="ECO:0000313" key="11">
    <source>
        <dbReference type="Proteomes" id="UP000225706"/>
    </source>
</evidence>
<dbReference type="GO" id="GO:0000978">
    <property type="term" value="F:RNA polymerase II cis-regulatory region sequence-specific DNA binding"/>
    <property type="evidence" value="ECO:0007669"/>
    <property type="project" value="TreeGrafter"/>
</dbReference>
<evidence type="ECO:0000256" key="4">
    <source>
        <dbReference type="ARBA" id="ARBA00023155"/>
    </source>
</evidence>
<dbReference type="PANTHER" id="PTHR45921">
    <property type="entry name" value="IP01054P"/>
    <property type="match status" value="1"/>
</dbReference>
<dbReference type="CDD" id="cd00086">
    <property type="entry name" value="homeodomain"/>
    <property type="match status" value="1"/>
</dbReference>
<dbReference type="InterPro" id="IPR009057">
    <property type="entry name" value="Homeodomain-like_sf"/>
</dbReference>
<accession>A0A2B4S7Z2</accession>
<keyword evidence="5 6" id="KW-0539">Nucleus</keyword>
<dbReference type="PANTHER" id="PTHR45921:SF4">
    <property type="entry name" value="IP01054P"/>
    <property type="match status" value="1"/>
</dbReference>
<dbReference type="GO" id="GO:0000981">
    <property type="term" value="F:DNA-binding transcription factor activity, RNA polymerase II-specific"/>
    <property type="evidence" value="ECO:0007669"/>
    <property type="project" value="InterPro"/>
</dbReference>
<feature type="region of interest" description="Disordered" evidence="8">
    <location>
        <begin position="70"/>
        <end position="104"/>
    </location>
</feature>
<dbReference type="AlphaFoldDB" id="A0A2B4S7Z2"/>
<dbReference type="GO" id="GO:0048513">
    <property type="term" value="P:animal organ development"/>
    <property type="evidence" value="ECO:0007669"/>
    <property type="project" value="TreeGrafter"/>
</dbReference>
<sequence>MEAQSTSFTRSSSFSIDNILSSKGEESQTNLKLELPVNASESVRRGFQMCPPFLYGGMNTWQQYQPHVCPPFERSRKTTVPQQEGSSRERRRCRDPSKKRKRTAFTTTQVKELEDEFRRSKYLTISRRTELSKSLKLTETQIKIWFQNRRTKWKRKIAAEVEFSVRSSGNVYGPHHPGIHHCNQHCHPGNNTPYNYCQSGFSAVFCHPQLSYPSVHAPHTGF</sequence>
<dbReference type="Gene3D" id="1.10.10.60">
    <property type="entry name" value="Homeodomain-like"/>
    <property type="match status" value="1"/>
</dbReference>
<dbReference type="SMART" id="SM00389">
    <property type="entry name" value="HOX"/>
    <property type="match status" value="1"/>
</dbReference>
<evidence type="ECO:0000313" key="10">
    <source>
        <dbReference type="EMBL" id="PFX24727.1"/>
    </source>
</evidence>
<dbReference type="InterPro" id="IPR042247">
    <property type="entry name" value="TLX1/2/3"/>
</dbReference>
<evidence type="ECO:0000256" key="7">
    <source>
        <dbReference type="RuleBase" id="RU000682"/>
    </source>
</evidence>
<feature type="DNA-binding region" description="Homeobox" evidence="6">
    <location>
        <begin position="98"/>
        <end position="157"/>
    </location>
</feature>
<comment type="caution">
    <text evidence="10">The sequence shown here is derived from an EMBL/GenBank/DDBJ whole genome shotgun (WGS) entry which is preliminary data.</text>
</comment>
<evidence type="ECO:0000256" key="6">
    <source>
        <dbReference type="PROSITE-ProRule" id="PRU00108"/>
    </source>
</evidence>
<evidence type="ECO:0000256" key="1">
    <source>
        <dbReference type="ARBA" id="ARBA00004123"/>
    </source>
</evidence>
<dbReference type="PROSITE" id="PS50071">
    <property type="entry name" value="HOMEOBOX_2"/>
    <property type="match status" value="1"/>
</dbReference>
<dbReference type="STRING" id="50429.A0A2B4S7Z2"/>
<gene>
    <name evidence="10" type="primary">CHOX-7</name>
    <name evidence="10" type="ORF">AWC38_SpisGene10662</name>
</gene>
<evidence type="ECO:0000256" key="2">
    <source>
        <dbReference type="ARBA" id="ARBA00022473"/>
    </source>
</evidence>
<keyword evidence="11" id="KW-1185">Reference proteome</keyword>
<feature type="compositionally biased region" description="Basic and acidic residues" evidence="8">
    <location>
        <begin position="86"/>
        <end position="96"/>
    </location>
</feature>
<dbReference type="Pfam" id="PF00046">
    <property type="entry name" value="Homeodomain"/>
    <property type="match status" value="1"/>
</dbReference>
<keyword evidence="2" id="KW-0217">Developmental protein</keyword>
<keyword evidence="3 6" id="KW-0238">DNA-binding</keyword>